<reference evidence="2" key="1">
    <citation type="submission" date="2021-06" db="EMBL/GenBank/DDBJ databases">
        <title>Comparative genomics, transcriptomics and evolutionary studies reveal genomic signatures of adaptation to plant cell wall in hemibiotrophic fungi.</title>
        <authorList>
            <consortium name="DOE Joint Genome Institute"/>
            <person name="Baroncelli R."/>
            <person name="Diaz J.F."/>
            <person name="Benocci T."/>
            <person name="Peng M."/>
            <person name="Battaglia E."/>
            <person name="Haridas S."/>
            <person name="Andreopoulos W."/>
            <person name="Labutti K."/>
            <person name="Pangilinan J."/>
            <person name="Floch G.L."/>
            <person name="Makela M.R."/>
            <person name="Henrissat B."/>
            <person name="Grigoriev I.V."/>
            <person name="Crouch J.A."/>
            <person name="De Vries R.P."/>
            <person name="Sukno S.A."/>
            <person name="Thon M.R."/>
        </authorList>
    </citation>
    <scope>NUCLEOTIDE SEQUENCE</scope>
    <source>
        <strain evidence="2">CBS 102054</strain>
    </source>
</reference>
<comment type="caution">
    <text evidence="2">The sequence shown here is derived from an EMBL/GenBank/DDBJ whole genome shotgun (WGS) entry which is preliminary data.</text>
</comment>
<feature type="compositionally biased region" description="Basic residues" evidence="1">
    <location>
        <begin position="1"/>
        <end position="13"/>
    </location>
</feature>
<proteinExistence type="predicted"/>
<name>A0AAI9ZHN1_9PEZI</name>
<gene>
    <name evidence="2" type="ORF">BDP81DRAFT_437588</name>
</gene>
<evidence type="ECO:0000313" key="3">
    <source>
        <dbReference type="Proteomes" id="UP001243989"/>
    </source>
</evidence>
<dbReference type="RefSeq" id="XP_060440413.1">
    <property type="nucleotide sequence ID" value="XM_060591240.1"/>
</dbReference>
<evidence type="ECO:0000256" key="1">
    <source>
        <dbReference type="SAM" id="MobiDB-lite"/>
    </source>
</evidence>
<keyword evidence="3" id="KW-1185">Reference proteome</keyword>
<feature type="region of interest" description="Disordered" evidence="1">
    <location>
        <begin position="1"/>
        <end position="38"/>
    </location>
</feature>
<sequence>MVDRHRPKRRKYRKDPSGLRVPVPWNPKEKEIGGPVEPSGESVFRLAWLFVEGWRQKLRKAGDMVEKTRWEWELDGTATACTHSRASSLTFGIMISDARLRVPEELGNKRKQRKSVHWA</sequence>
<dbReference type="EMBL" id="JAHMHQ010000024">
    <property type="protein sequence ID" value="KAK1624418.1"/>
    <property type="molecule type" value="Genomic_DNA"/>
</dbReference>
<organism evidence="2 3">
    <name type="scientific">Colletotrichum phormii</name>
    <dbReference type="NCBI Taxonomy" id="359342"/>
    <lineage>
        <taxon>Eukaryota</taxon>
        <taxon>Fungi</taxon>
        <taxon>Dikarya</taxon>
        <taxon>Ascomycota</taxon>
        <taxon>Pezizomycotina</taxon>
        <taxon>Sordariomycetes</taxon>
        <taxon>Hypocreomycetidae</taxon>
        <taxon>Glomerellales</taxon>
        <taxon>Glomerellaceae</taxon>
        <taxon>Colletotrichum</taxon>
        <taxon>Colletotrichum acutatum species complex</taxon>
    </lineage>
</organism>
<dbReference type="Proteomes" id="UP001243989">
    <property type="component" value="Unassembled WGS sequence"/>
</dbReference>
<dbReference type="GeneID" id="85476102"/>
<accession>A0AAI9ZHN1</accession>
<evidence type="ECO:0000313" key="2">
    <source>
        <dbReference type="EMBL" id="KAK1624418.1"/>
    </source>
</evidence>
<dbReference type="AlphaFoldDB" id="A0AAI9ZHN1"/>
<protein>
    <submittedName>
        <fullName evidence="2">Uncharacterized protein</fullName>
    </submittedName>
</protein>